<dbReference type="EMBL" id="LBWR01000002">
    <property type="protein sequence ID" value="KKR12392.1"/>
    <property type="molecule type" value="Genomic_DNA"/>
</dbReference>
<evidence type="ECO:0000313" key="1">
    <source>
        <dbReference type="EMBL" id="KKR12392.1"/>
    </source>
</evidence>
<sequence length="126" mass="13957">MFGNLRVSACRQYLAALPEGWTTIFLADLTGMYGQYSFCAVICPDELLPREGLFYSEIIGAKIVFFKAGFIEPTIVVDVGDGYKVSKGGFFVSFGSIHFQGTIHCYDGSHMIDTHPIEDSRIILCL</sequence>
<protein>
    <submittedName>
        <fullName evidence="1">Uncharacterized protein</fullName>
    </submittedName>
</protein>
<name>A0A0G0RFE1_9BACT</name>
<proteinExistence type="predicted"/>
<comment type="caution">
    <text evidence="1">The sequence shown here is derived from an EMBL/GenBank/DDBJ whole genome shotgun (WGS) entry which is preliminary data.</text>
</comment>
<dbReference type="Proteomes" id="UP000034665">
    <property type="component" value="Unassembled WGS sequence"/>
</dbReference>
<accession>A0A0G0RFE1</accession>
<reference evidence="1 2" key="1">
    <citation type="journal article" date="2015" name="Nature">
        <title>rRNA introns, odd ribosomes, and small enigmatic genomes across a large radiation of phyla.</title>
        <authorList>
            <person name="Brown C.T."/>
            <person name="Hug L.A."/>
            <person name="Thomas B.C."/>
            <person name="Sharon I."/>
            <person name="Castelle C.J."/>
            <person name="Singh A."/>
            <person name="Wilkins M.J."/>
            <person name="Williams K.H."/>
            <person name="Banfield J.F."/>
        </authorList>
    </citation>
    <scope>NUCLEOTIDE SEQUENCE [LARGE SCALE GENOMIC DNA]</scope>
</reference>
<organism evidence="1 2">
    <name type="scientific">Candidatus Wolfebacteria bacterium GW2011_GWC2_39_22</name>
    <dbReference type="NCBI Taxonomy" id="1619013"/>
    <lineage>
        <taxon>Bacteria</taxon>
        <taxon>Candidatus Wolfeibacteriota</taxon>
    </lineage>
</organism>
<dbReference type="STRING" id="1619013.UT41_C0002G0166"/>
<gene>
    <name evidence="1" type="ORF">UT41_C0002G0166</name>
</gene>
<evidence type="ECO:0000313" key="2">
    <source>
        <dbReference type="Proteomes" id="UP000034665"/>
    </source>
</evidence>
<dbReference type="AlphaFoldDB" id="A0A0G0RFE1"/>